<reference evidence="4 5" key="1">
    <citation type="submission" date="2018-08" db="EMBL/GenBank/DDBJ databases">
        <title>Genomic Encyclopedia of Type Strains, Phase IV (KMG-IV): sequencing the most valuable type-strain genomes for metagenomic binning, comparative biology and taxonomic classification.</title>
        <authorList>
            <person name="Goeker M."/>
        </authorList>
    </citation>
    <scope>NUCLEOTIDE SEQUENCE [LARGE SCALE GENOMIC DNA]</scope>
    <source>
        <strain evidence="4 5">DSM 25527</strain>
    </source>
</reference>
<comment type="caution">
    <text evidence="4">The sequence shown here is derived from an EMBL/GenBank/DDBJ whole genome shotgun (WGS) entry which is preliminary data.</text>
</comment>
<dbReference type="InterPro" id="IPR050962">
    <property type="entry name" value="Phosphate-bind_PstS"/>
</dbReference>
<dbReference type="AlphaFoldDB" id="A0A397PDH5"/>
<feature type="domain" description="PBP" evidence="3">
    <location>
        <begin position="32"/>
        <end position="287"/>
    </location>
</feature>
<evidence type="ECO:0000313" key="4">
    <source>
        <dbReference type="EMBL" id="RIA45979.1"/>
    </source>
</evidence>
<evidence type="ECO:0000256" key="2">
    <source>
        <dbReference type="SAM" id="SignalP"/>
    </source>
</evidence>
<evidence type="ECO:0000259" key="3">
    <source>
        <dbReference type="Pfam" id="PF12849"/>
    </source>
</evidence>
<dbReference type="RefSeq" id="WP_004211589.1">
    <property type="nucleotide sequence ID" value="NZ_QXDC01000002.1"/>
</dbReference>
<dbReference type="Gene3D" id="3.40.190.10">
    <property type="entry name" value="Periplasmic binding protein-like II"/>
    <property type="match status" value="3"/>
</dbReference>
<dbReference type="PANTHER" id="PTHR42996:SF1">
    <property type="entry name" value="PHOSPHATE-BINDING PROTEIN PSTS"/>
    <property type="match status" value="1"/>
</dbReference>
<protein>
    <submittedName>
        <fullName evidence="4">Periplasmic binding family protein</fullName>
    </submittedName>
</protein>
<feature type="chain" id="PRO_5017375539" evidence="2">
    <location>
        <begin position="25"/>
        <end position="569"/>
    </location>
</feature>
<dbReference type="Proteomes" id="UP000266568">
    <property type="component" value="Unassembled WGS sequence"/>
</dbReference>
<evidence type="ECO:0000313" key="5">
    <source>
        <dbReference type="Proteomes" id="UP000266568"/>
    </source>
</evidence>
<name>A0A397PDH5_9SPHN</name>
<keyword evidence="2" id="KW-0732">Signal</keyword>
<dbReference type="SUPFAM" id="SSF53850">
    <property type="entry name" value="Periplasmic binding protein-like II"/>
    <property type="match status" value="1"/>
</dbReference>
<evidence type="ECO:0000256" key="1">
    <source>
        <dbReference type="ARBA" id="ARBA00008725"/>
    </source>
</evidence>
<dbReference type="Pfam" id="PF12849">
    <property type="entry name" value="PBP_like_2"/>
    <property type="match status" value="1"/>
</dbReference>
<proteinExistence type="inferred from homology"/>
<organism evidence="4 5">
    <name type="scientific">Hephaestia caeni</name>
    <dbReference type="NCBI Taxonomy" id="645617"/>
    <lineage>
        <taxon>Bacteria</taxon>
        <taxon>Pseudomonadati</taxon>
        <taxon>Pseudomonadota</taxon>
        <taxon>Alphaproteobacteria</taxon>
        <taxon>Sphingomonadales</taxon>
        <taxon>Sphingomonadaceae</taxon>
        <taxon>Hephaestia</taxon>
    </lineage>
</organism>
<dbReference type="InterPro" id="IPR024370">
    <property type="entry name" value="PBP_domain"/>
</dbReference>
<dbReference type="PANTHER" id="PTHR42996">
    <property type="entry name" value="PHOSPHATE-BINDING PROTEIN PSTS"/>
    <property type="match status" value="1"/>
</dbReference>
<comment type="similarity">
    <text evidence="1">Belongs to the PstS family.</text>
</comment>
<keyword evidence="5" id="KW-1185">Reference proteome</keyword>
<feature type="signal peptide" evidence="2">
    <location>
        <begin position="1"/>
        <end position="24"/>
    </location>
</feature>
<sequence>MKRINSALFLASVASMALASAASATPPGPNDGDNALHGTGASSVTNVLNDEFNSKPPLAADFAATYVPTGSGNGKAAWRSNTPQVVAQPTWNTVQFAFSDSSITAGTSTSDLDLYNVNVKPFAGNGIQVPKFVLPVAFAYNPVYAKNPTSGVEYRFNVQSPQSLPDAVTGLPKVVGGLRLSRAAYCGIFNGTIKNWNNSTLTTLNGGVSLKDPADPNWGTVDNSSTQGVPIRLVGRLDKSGTTDIFTRALAAQCPSGSRITTNAEALAFNPVSTAPNFTTVRSDSPYKPGGTGFAGTTNSVGNQYFDKTSLSILSVSGGVVSQPTSATGDGTGLFLLADGSGTVSKAIEADPDIGTSTYRVNGKLGYIGADFIANAKGASPKVYSAALSRPSATSTFLLPSAANATNAFIGILPPQSATNGAFQVADTRLVRNPAGGADIQARRNNPLAWYDVLYVGGANLAAPTAGYPVTGTTQALLNTCYKTNNFPHIVQWLGYNYGTPTDAFTNTTTGLLAKSNIAAVSDEWKRAVIQTFLVNSNETNSSQRLGDLDLWIESAATSGKDHCNVTGN</sequence>
<dbReference type="EMBL" id="QXDC01000002">
    <property type="protein sequence ID" value="RIA45979.1"/>
    <property type="molecule type" value="Genomic_DNA"/>
</dbReference>
<accession>A0A397PDH5</accession>
<gene>
    <name evidence="4" type="ORF">DFR49_0508</name>
</gene>